<keyword evidence="1 4" id="KW-0328">Glycosyltransferase</keyword>
<keyword evidence="3" id="KW-0732">Signal</keyword>
<gene>
    <name evidence="4" type="ORF">Rsub_02108</name>
</gene>
<dbReference type="InParanoid" id="A0A2V0NNR1"/>
<evidence type="ECO:0000313" key="4">
    <source>
        <dbReference type="EMBL" id="GBF89231.1"/>
    </source>
</evidence>
<protein>
    <submittedName>
        <fullName evidence="4">2-hydroxyacylsphingosine 1-beta-galactosyltransferase</fullName>
    </submittedName>
</protein>
<comment type="caution">
    <text evidence="4">The sequence shown here is derived from an EMBL/GenBank/DDBJ whole genome shotgun (WGS) entry which is preliminary data.</text>
</comment>
<dbReference type="EMBL" id="BDRX01000009">
    <property type="protein sequence ID" value="GBF89231.1"/>
    <property type="molecule type" value="Genomic_DNA"/>
</dbReference>
<dbReference type="GO" id="GO:0008194">
    <property type="term" value="F:UDP-glycosyltransferase activity"/>
    <property type="evidence" value="ECO:0007669"/>
    <property type="project" value="InterPro"/>
</dbReference>
<dbReference type="Gene3D" id="3.40.50.2000">
    <property type="entry name" value="Glycogen Phosphorylase B"/>
    <property type="match status" value="1"/>
</dbReference>
<dbReference type="InterPro" id="IPR050271">
    <property type="entry name" value="UDP-glycosyltransferase"/>
</dbReference>
<proteinExistence type="predicted"/>
<feature type="signal peptide" evidence="3">
    <location>
        <begin position="1"/>
        <end position="21"/>
    </location>
</feature>
<dbReference type="AlphaFoldDB" id="A0A2V0NNR1"/>
<feature type="chain" id="PRO_5016092494" evidence="3">
    <location>
        <begin position="22"/>
        <end position="552"/>
    </location>
</feature>
<dbReference type="OrthoDB" id="550202at2759"/>
<dbReference type="Pfam" id="PF00201">
    <property type="entry name" value="UDPGT"/>
    <property type="match status" value="1"/>
</dbReference>
<keyword evidence="5" id="KW-1185">Reference proteome</keyword>
<evidence type="ECO:0000313" key="5">
    <source>
        <dbReference type="Proteomes" id="UP000247498"/>
    </source>
</evidence>
<dbReference type="InterPro" id="IPR002213">
    <property type="entry name" value="UDP_glucos_trans"/>
</dbReference>
<sequence>MAPRPRLALLPLLCLASAAAAAALDGGAAGSGWPPLSPELPPRRFLVPLSMGGQSPSADALAVAAALARRGHAVDVAVPTADVAFSRWAAARHVEGGDGLLGWVVYEMPFSATSDTVKAEVQQLAANTGTRSLVLALRGVLRRNARACGAMLRNATLMRGLAASNYSAVITFKTPGDGADGCGCAVAHALRVPELMLHADRFLSAPLSVPQFFSGLSREDLRTFRGRLLNAAAFASSALFLATLDHIGAAAMAPVRAASGLPRGPAAAGCGCAPLLQLCTNSWLLEEPRPLAPNQALIGPIAPRPPRPITEPAEVAAFLEGATSGFLLVSFGSIPTLSLFLTRRDFGQLAAAFAALAPLRVLWLLKGSLPGGLTAGELELELGANTLAAPWVDLNDALGHPRLAAAMLHGGAHSVDEAAFHGKPVVGIPFQGEQRANLLRLAALGMAEVSPEAPATRPPGGGFTAAGVEALVRKVTETPSYAAAARRVAAAARGRAALRPPLRAAVEEVELALLAARPPFGGWRPYSCGAWRGGDGDDAGAAADGGGGREEL</sequence>
<dbReference type="PANTHER" id="PTHR48043:SF145">
    <property type="entry name" value="FI06409P-RELATED"/>
    <property type="match status" value="1"/>
</dbReference>
<dbReference type="Proteomes" id="UP000247498">
    <property type="component" value="Unassembled WGS sequence"/>
</dbReference>
<reference evidence="4 5" key="1">
    <citation type="journal article" date="2018" name="Sci. Rep.">
        <title>Raphidocelis subcapitata (=Pseudokirchneriella subcapitata) provides an insight into genome evolution and environmental adaptations in the Sphaeropleales.</title>
        <authorList>
            <person name="Suzuki S."/>
            <person name="Yamaguchi H."/>
            <person name="Nakajima N."/>
            <person name="Kawachi M."/>
        </authorList>
    </citation>
    <scope>NUCLEOTIDE SEQUENCE [LARGE SCALE GENOMIC DNA]</scope>
    <source>
        <strain evidence="4 5">NIES-35</strain>
    </source>
</reference>
<organism evidence="4 5">
    <name type="scientific">Raphidocelis subcapitata</name>
    <dbReference type="NCBI Taxonomy" id="307507"/>
    <lineage>
        <taxon>Eukaryota</taxon>
        <taxon>Viridiplantae</taxon>
        <taxon>Chlorophyta</taxon>
        <taxon>core chlorophytes</taxon>
        <taxon>Chlorophyceae</taxon>
        <taxon>CS clade</taxon>
        <taxon>Sphaeropleales</taxon>
        <taxon>Selenastraceae</taxon>
        <taxon>Raphidocelis</taxon>
    </lineage>
</organism>
<accession>A0A2V0NNR1</accession>
<keyword evidence="2 4" id="KW-0808">Transferase</keyword>
<evidence type="ECO:0000256" key="3">
    <source>
        <dbReference type="SAM" id="SignalP"/>
    </source>
</evidence>
<evidence type="ECO:0000256" key="1">
    <source>
        <dbReference type="ARBA" id="ARBA00022676"/>
    </source>
</evidence>
<name>A0A2V0NNR1_9CHLO</name>
<evidence type="ECO:0000256" key="2">
    <source>
        <dbReference type="ARBA" id="ARBA00022679"/>
    </source>
</evidence>
<dbReference type="SUPFAM" id="SSF53756">
    <property type="entry name" value="UDP-Glycosyltransferase/glycogen phosphorylase"/>
    <property type="match status" value="1"/>
</dbReference>
<dbReference type="PANTHER" id="PTHR48043">
    <property type="entry name" value="EG:EG0003.4 PROTEIN-RELATED"/>
    <property type="match status" value="1"/>
</dbReference>